<dbReference type="STRING" id="1058.SAMN05421783_107100"/>
<dbReference type="EMBL" id="FNNZ01000007">
    <property type="protein sequence ID" value="SDW69882.1"/>
    <property type="molecule type" value="Genomic_DNA"/>
</dbReference>
<evidence type="ECO:0000313" key="1">
    <source>
        <dbReference type="EMBL" id="SDW69882.1"/>
    </source>
</evidence>
<reference evidence="2" key="1">
    <citation type="submission" date="2016-10" db="EMBL/GenBank/DDBJ databases">
        <authorList>
            <person name="Varghese N."/>
            <person name="Submissions S."/>
        </authorList>
    </citation>
    <scope>NUCLEOTIDE SEQUENCE [LARGE SCALE GENOMIC DNA]</scope>
    <source>
        <strain evidence="2">DSM 217</strain>
    </source>
</reference>
<organism evidence="1 2">
    <name type="scientific">Thiocapsa roseopersicina</name>
    <dbReference type="NCBI Taxonomy" id="1058"/>
    <lineage>
        <taxon>Bacteria</taxon>
        <taxon>Pseudomonadati</taxon>
        <taxon>Pseudomonadota</taxon>
        <taxon>Gammaproteobacteria</taxon>
        <taxon>Chromatiales</taxon>
        <taxon>Chromatiaceae</taxon>
        <taxon>Thiocapsa</taxon>
    </lineage>
</organism>
<keyword evidence="2" id="KW-1185">Reference proteome</keyword>
<dbReference type="RefSeq" id="WP_175534565.1">
    <property type="nucleotide sequence ID" value="NZ_FNNZ01000007.1"/>
</dbReference>
<evidence type="ECO:0000313" key="2">
    <source>
        <dbReference type="Proteomes" id="UP000198816"/>
    </source>
</evidence>
<sequence>MNTLQCTRQAGANVYSAQWMNAGDAAERLNRRGNEEPMTPANQQVL</sequence>
<dbReference type="AlphaFoldDB" id="A0A1H2VNE8"/>
<name>A0A1H2VNE8_THIRO</name>
<accession>A0A1H2VNE8</accession>
<proteinExistence type="predicted"/>
<dbReference type="Proteomes" id="UP000198816">
    <property type="component" value="Unassembled WGS sequence"/>
</dbReference>
<gene>
    <name evidence="1" type="ORF">SAMN05421783_107100</name>
</gene>
<protein>
    <submittedName>
        <fullName evidence="1">Uncharacterized protein</fullName>
    </submittedName>
</protein>